<protein>
    <recommendedName>
        <fullName evidence="5">tRNA pseudouridine synthase B</fullName>
        <ecNumber evidence="5">5.4.99.25</ecNumber>
    </recommendedName>
    <alternativeName>
        <fullName evidence="5">tRNA pseudouridine(55) synthase</fullName>
        <shortName evidence="5">Psi55 synthase</shortName>
    </alternativeName>
    <alternativeName>
        <fullName evidence="5">tRNA pseudouridylate synthase</fullName>
    </alternativeName>
    <alternativeName>
        <fullName evidence="5">tRNA-uridine isomerase</fullName>
    </alternativeName>
</protein>
<evidence type="ECO:0000256" key="1">
    <source>
        <dbReference type="ARBA" id="ARBA00000385"/>
    </source>
</evidence>
<dbReference type="SUPFAM" id="SSF55120">
    <property type="entry name" value="Pseudouridine synthase"/>
    <property type="match status" value="1"/>
</dbReference>
<sequence>MNGIINVYKPEGITSFDVVRVIKKVANTSKVGHTGTLDPLAKGVLPICIGKGTKLVDYIMEGNKVYKAQLKLGEITDTYDREGKILESKSYSNLTEKKIIEVMSSFKKQYDQIPPMYSALKVNGQRLYDLARKGIEVERKGRPVTIYEMEILNIDIPFVNFRVKCSKGTYIRSICYDIGEELGCGAYMTKLEREASGTFNIENSIKLENLTCDNFSENLISMEDALKSYDSISVNNNFSKLLINGVSIMDKRVYNENIRENKIYKVYNEEENKFLGLGQKLPKGFKIIKLLL</sequence>
<comment type="function">
    <text evidence="5">Responsible for synthesis of pseudouridine from uracil-55 in the psi GC loop of transfer RNAs.</text>
</comment>
<evidence type="ECO:0000256" key="2">
    <source>
        <dbReference type="ARBA" id="ARBA00005642"/>
    </source>
</evidence>
<dbReference type="Proteomes" id="UP000198619">
    <property type="component" value="Unassembled WGS sequence"/>
</dbReference>
<dbReference type="AlphaFoldDB" id="A0A1I0WMZ5"/>
<dbReference type="HAMAP" id="MF_01080">
    <property type="entry name" value="TruB_bact"/>
    <property type="match status" value="1"/>
</dbReference>
<evidence type="ECO:0000256" key="5">
    <source>
        <dbReference type="HAMAP-Rule" id="MF_01080"/>
    </source>
</evidence>
<dbReference type="GO" id="GO:0160148">
    <property type="term" value="F:tRNA pseudouridine(55) synthase activity"/>
    <property type="evidence" value="ECO:0007669"/>
    <property type="project" value="UniProtKB-EC"/>
</dbReference>
<dbReference type="OrthoDB" id="9802309at2"/>
<accession>A0A1I0WMZ5</accession>
<organism evidence="8 9">
    <name type="scientific">Clostridium frigidicarnis</name>
    <dbReference type="NCBI Taxonomy" id="84698"/>
    <lineage>
        <taxon>Bacteria</taxon>
        <taxon>Bacillati</taxon>
        <taxon>Bacillota</taxon>
        <taxon>Clostridia</taxon>
        <taxon>Eubacteriales</taxon>
        <taxon>Clostridiaceae</taxon>
        <taxon>Clostridium</taxon>
    </lineage>
</organism>
<dbReference type="EC" id="5.4.99.25" evidence="5"/>
<dbReference type="Pfam" id="PF16198">
    <property type="entry name" value="TruB_C_2"/>
    <property type="match status" value="1"/>
</dbReference>
<evidence type="ECO:0000256" key="3">
    <source>
        <dbReference type="ARBA" id="ARBA00022694"/>
    </source>
</evidence>
<dbReference type="NCBIfam" id="TIGR00431">
    <property type="entry name" value="TruB"/>
    <property type="match status" value="1"/>
</dbReference>
<dbReference type="GO" id="GO:0003723">
    <property type="term" value="F:RNA binding"/>
    <property type="evidence" value="ECO:0007669"/>
    <property type="project" value="InterPro"/>
</dbReference>
<dbReference type="InterPro" id="IPR014780">
    <property type="entry name" value="tRNA_psdUridine_synth_TruB"/>
</dbReference>
<evidence type="ECO:0000313" key="9">
    <source>
        <dbReference type="Proteomes" id="UP000198619"/>
    </source>
</evidence>
<gene>
    <name evidence="5" type="primary">truB</name>
    <name evidence="8" type="ORF">SAMN04488528_1005184</name>
</gene>
<dbReference type="GO" id="GO:1990481">
    <property type="term" value="P:mRNA pseudouridine synthesis"/>
    <property type="evidence" value="ECO:0007669"/>
    <property type="project" value="TreeGrafter"/>
</dbReference>
<evidence type="ECO:0000256" key="4">
    <source>
        <dbReference type="ARBA" id="ARBA00023235"/>
    </source>
</evidence>
<comment type="similarity">
    <text evidence="2 5">Belongs to the pseudouridine synthase TruB family. Type 1 subfamily.</text>
</comment>
<evidence type="ECO:0000313" key="8">
    <source>
        <dbReference type="EMBL" id="SFA89578.1"/>
    </source>
</evidence>
<dbReference type="GO" id="GO:0031119">
    <property type="term" value="P:tRNA pseudouridine synthesis"/>
    <property type="evidence" value="ECO:0007669"/>
    <property type="project" value="UniProtKB-UniRule"/>
</dbReference>
<dbReference type="InterPro" id="IPR020103">
    <property type="entry name" value="PsdUridine_synth_cat_dom_sf"/>
</dbReference>
<dbReference type="EMBL" id="FOKI01000005">
    <property type="protein sequence ID" value="SFA89578.1"/>
    <property type="molecule type" value="Genomic_DNA"/>
</dbReference>
<feature type="domain" description="tRNA pseudouridylate synthase B C-terminal" evidence="7">
    <location>
        <begin position="172"/>
        <end position="212"/>
    </location>
</feature>
<keyword evidence="3 5" id="KW-0819">tRNA processing</keyword>
<reference evidence="8 9" key="1">
    <citation type="submission" date="2016-10" db="EMBL/GenBank/DDBJ databases">
        <authorList>
            <person name="de Groot N.N."/>
        </authorList>
    </citation>
    <scope>NUCLEOTIDE SEQUENCE [LARGE SCALE GENOMIC DNA]</scope>
    <source>
        <strain evidence="8 9">DSM 12271</strain>
    </source>
</reference>
<dbReference type="CDD" id="cd02573">
    <property type="entry name" value="PseudoU_synth_EcTruB"/>
    <property type="match status" value="1"/>
</dbReference>
<dbReference type="Pfam" id="PF01509">
    <property type="entry name" value="TruB_N"/>
    <property type="match status" value="1"/>
</dbReference>
<dbReference type="PANTHER" id="PTHR13767:SF2">
    <property type="entry name" value="PSEUDOURIDYLATE SYNTHASE TRUB1"/>
    <property type="match status" value="1"/>
</dbReference>
<dbReference type="STRING" id="84698.SAMN04488528_1005184"/>
<name>A0A1I0WMZ5_9CLOT</name>
<proteinExistence type="inferred from homology"/>
<dbReference type="RefSeq" id="WP_090039317.1">
    <property type="nucleotide sequence ID" value="NZ_FOKI01000005.1"/>
</dbReference>
<comment type="catalytic activity">
    <reaction evidence="1 5">
        <text>uridine(55) in tRNA = pseudouridine(55) in tRNA</text>
        <dbReference type="Rhea" id="RHEA:42532"/>
        <dbReference type="Rhea" id="RHEA-COMP:10101"/>
        <dbReference type="Rhea" id="RHEA-COMP:10102"/>
        <dbReference type="ChEBI" id="CHEBI:65314"/>
        <dbReference type="ChEBI" id="CHEBI:65315"/>
        <dbReference type="EC" id="5.4.99.25"/>
    </reaction>
</comment>
<dbReference type="Gene3D" id="3.30.2350.10">
    <property type="entry name" value="Pseudouridine synthase"/>
    <property type="match status" value="1"/>
</dbReference>
<feature type="active site" description="Nucleophile" evidence="5">
    <location>
        <position position="38"/>
    </location>
</feature>
<keyword evidence="9" id="KW-1185">Reference proteome</keyword>
<feature type="domain" description="Pseudouridine synthase II N-terminal" evidence="6">
    <location>
        <begin position="23"/>
        <end position="171"/>
    </location>
</feature>
<dbReference type="PANTHER" id="PTHR13767">
    <property type="entry name" value="TRNA-PSEUDOURIDINE SYNTHASE"/>
    <property type="match status" value="1"/>
</dbReference>
<keyword evidence="4 5" id="KW-0413">Isomerase</keyword>
<dbReference type="InterPro" id="IPR032819">
    <property type="entry name" value="TruB_C"/>
</dbReference>
<evidence type="ECO:0000259" key="6">
    <source>
        <dbReference type="Pfam" id="PF01509"/>
    </source>
</evidence>
<dbReference type="InterPro" id="IPR002501">
    <property type="entry name" value="PsdUridine_synth_N"/>
</dbReference>
<evidence type="ECO:0000259" key="7">
    <source>
        <dbReference type="Pfam" id="PF16198"/>
    </source>
</evidence>